<accession>A0A5B7HR69</accession>
<evidence type="ECO:0000313" key="2">
    <source>
        <dbReference type="EMBL" id="MPC73812.1"/>
    </source>
</evidence>
<evidence type="ECO:0000313" key="3">
    <source>
        <dbReference type="Proteomes" id="UP000324222"/>
    </source>
</evidence>
<proteinExistence type="predicted"/>
<feature type="region of interest" description="Disordered" evidence="1">
    <location>
        <begin position="9"/>
        <end position="33"/>
    </location>
</feature>
<feature type="compositionally biased region" description="Pro residues" evidence="1">
    <location>
        <begin position="85"/>
        <end position="95"/>
    </location>
</feature>
<protein>
    <submittedName>
        <fullName evidence="2">Uncharacterized protein</fullName>
    </submittedName>
</protein>
<gene>
    <name evidence="2" type="ORF">E2C01_068150</name>
</gene>
<feature type="region of interest" description="Disordered" evidence="1">
    <location>
        <begin position="46"/>
        <end position="70"/>
    </location>
</feature>
<dbReference type="AlphaFoldDB" id="A0A5B7HR69"/>
<dbReference type="EMBL" id="VSRR010037577">
    <property type="protein sequence ID" value="MPC73812.1"/>
    <property type="molecule type" value="Genomic_DNA"/>
</dbReference>
<feature type="region of interest" description="Disordered" evidence="1">
    <location>
        <begin position="82"/>
        <end position="144"/>
    </location>
</feature>
<organism evidence="2 3">
    <name type="scientific">Portunus trituberculatus</name>
    <name type="common">Swimming crab</name>
    <name type="synonym">Neptunus trituberculatus</name>
    <dbReference type="NCBI Taxonomy" id="210409"/>
    <lineage>
        <taxon>Eukaryota</taxon>
        <taxon>Metazoa</taxon>
        <taxon>Ecdysozoa</taxon>
        <taxon>Arthropoda</taxon>
        <taxon>Crustacea</taxon>
        <taxon>Multicrustacea</taxon>
        <taxon>Malacostraca</taxon>
        <taxon>Eumalacostraca</taxon>
        <taxon>Eucarida</taxon>
        <taxon>Decapoda</taxon>
        <taxon>Pleocyemata</taxon>
        <taxon>Brachyura</taxon>
        <taxon>Eubrachyura</taxon>
        <taxon>Portunoidea</taxon>
        <taxon>Portunidae</taxon>
        <taxon>Portuninae</taxon>
        <taxon>Portunus</taxon>
    </lineage>
</organism>
<keyword evidence="3" id="KW-1185">Reference proteome</keyword>
<name>A0A5B7HR69_PORTR</name>
<comment type="caution">
    <text evidence="2">The sequence shown here is derived from an EMBL/GenBank/DDBJ whole genome shotgun (WGS) entry which is preliminary data.</text>
</comment>
<dbReference type="Proteomes" id="UP000324222">
    <property type="component" value="Unassembled WGS sequence"/>
</dbReference>
<evidence type="ECO:0000256" key="1">
    <source>
        <dbReference type="SAM" id="MobiDB-lite"/>
    </source>
</evidence>
<feature type="compositionally biased region" description="Low complexity" evidence="1">
    <location>
        <begin position="114"/>
        <end position="125"/>
    </location>
</feature>
<sequence length="144" mass="15855">MLHLTCAIFDRSRKPTGRQRQKTGELLHGRASPLPILPHSRLKVRTGKGNHLATAKSPSSQHTTPPLPFISHDNTKAISLLPRNLVPPPPPPRPRPCSCRTHNKHPHAPHTPQHLHASSAASLALKTSVRSESRYPVAGHTREK</sequence>
<reference evidence="2 3" key="1">
    <citation type="submission" date="2019-05" db="EMBL/GenBank/DDBJ databases">
        <title>Another draft genome of Portunus trituberculatus and its Hox gene families provides insights of decapod evolution.</title>
        <authorList>
            <person name="Jeong J.-H."/>
            <person name="Song I."/>
            <person name="Kim S."/>
            <person name="Choi T."/>
            <person name="Kim D."/>
            <person name="Ryu S."/>
            <person name="Kim W."/>
        </authorList>
    </citation>
    <scope>NUCLEOTIDE SEQUENCE [LARGE SCALE GENOMIC DNA]</scope>
    <source>
        <tissue evidence="2">Muscle</tissue>
    </source>
</reference>